<comment type="caution">
    <text evidence="1">The sequence shown here is derived from an EMBL/GenBank/DDBJ whole genome shotgun (WGS) entry which is preliminary data.</text>
</comment>
<evidence type="ECO:0000313" key="3">
    <source>
        <dbReference type="Proteomes" id="UP001187192"/>
    </source>
</evidence>
<dbReference type="EMBL" id="BTGU01000939">
    <property type="protein sequence ID" value="GMN69798.1"/>
    <property type="molecule type" value="Genomic_DNA"/>
</dbReference>
<evidence type="ECO:0000313" key="1">
    <source>
        <dbReference type="EMBL" id="GMN69792.1"/>
    </source>
</evidence>
<keyword evidence="3" id="KW-1185">Reference proteome</keyword>
<gene>
    <name evidence="1" type="ORF">TIFTF001_038837</name>
    <name evidence="2" type="ORF">TIFTF001_038843</name>
</gene>
<evidence type="ECO:0000313" key="2">
    <source>
        <dbReference type="EMBL" id="GMN69798.1"/>
    </source>
</evidence>
<sequence length="64" mass="7011">MNRQLEGRVGTEIRARDAVDADELAKSSTALIDAESLTSEAPELVEKAWKPATALRSCCYWSAK</sequence>
<protein>
    <submittedName>
        <fullName evidence="1">Uncharacterized protein</fullName>
    </submittedName>
</protein>
<dbReference type="EMBL" id="BTGU01000937">
    <property type="protein sequence ID" value="GMN69792.1"/>
    <property type="molecule type" value="Genomic_DNA"/>
</dbReference>
<organism evidence="1 3">
    <name type="scientific">Ficus carica</name>
    <name type="common">Common fig</name>
    <dbReference type="NCBI Taxonomy" id="3494"/>
    <lineage>
        <taxon>Eukaryota</taxon>
        <taxon>Viridiplantae</taxon>
        <taxon>Streptophyta</taxon>
        <taxon>Embryophyta</taxon>
        <taxon>Tracheophyta</taxon>
        <taxon>Spermatophyta</taxon>
        <taxon>Magnoliopsida</taxon>
        <taxon>eudicotyledons</taxon>
        <taxon>Gunneridae</taxon>
        <taxon>Pentapetalae</taxon>
        <taxon>rosids</taxon>
        <taxon>fabids</taxon>
        <taxon>Rosales</taxon>
        <taxon>Moraceae</taxon>
        <taxon>Ficeae</taxon>
        <taxon>Ficus</taxon>
    </lineage>
</organism>
<dbReference type="AlphaFoldDB" id="A0AA88E7Z5"/>
<reference evidence="1" key="1">
    <citation type="submission" date="2023-07" db="EMBL/GenBank/DDBJ databases">
        <title>draft genome sequence of fig (Ficus carica).</title>
        <authorList>
            <person name="Takahashi T."/>
            <person name="Nishimura K."/>
        </authorList>
    </citation>
    <scope>NUCLEOTIDE SEQUENCE</scope>
</reference>
<proteinExistence type="predicted"/>
<name>A0AA88E7Z5_FICCA</name>
<accession>A0AA88E7Z5</accession>
<dbReference type="Proteomes" id="UP001187192">
    <property type="component" value="Unassembled WGS sequence"/>
</dbReference>